<evidence type="ECO:0000313" key="2">
    <source>
        <dbReference type="EMBL" id="EAX93283.1"/>
    </source>
</evidence>
<dbReference type="InParanoid" id="A2FP93"/>
<feature type="region of interest" description="Disordered" evidence="1">
    <location>
        <begin position="110"/>
        <end position="133"/>
    </location>
</feature>
<reference evidence="2" key="2">
    <citation type="journal article" date="2007" name="Science">
        <title>Draft genome sequence of the sexually transmitted pathogen Trichomonas vaginalis.</title>
        <authorList>
            <person name="Carlton J.M."/>
            <person name="Hirt R.P."/>
            <person name="Silva J.C."/>
            <person name="Delcher A.L."/>
            <person name="Schatz M."/>
            <person name="Zhao Q."/>
            <person name="Wortman J.R."/>
            <person name="Bidwell S.L."/>
            <person name="Alsmark U.C.M."/>
            <person name="Besteiro S."/>
            <person name="Sicheritz-Ponten T."/>
            <person name="Noel C.J."/>
            <person name="Dacks J.B."/>
            <person name="Foster P.G."/>
            <person name="Simillion C."/>
            <person name="Van de Peer Y."/>
            <person name="Miranda-Saavedra D."/>
            <person name="Barton G.J."/>
            <person name="Westrop G.D."/>
            <person name="Mueller S."/>
            <person name="Dessi D."/>
            <person name="Fiori P.L."/>
            <person name="Ren Q."/>
            <person name="Paulsen I."/>
            <person name="Zhang H."/>
            <person name="Bastida-Corcuera F.D."/>
            <person name="Simoes-Barbosa A."/>
            <person name="Brown M.T."/>
            <person name="Hayes R.D."/>
            <person name="Mukherjee M."/>
            <person name="Okumura C.Y."/>
            <person name="Schneider R."/>
            <person name="Smith A.J."/>
            <person name="Vanacova S."/>
            <person name="Villalvazo M."/>
            <person name="Haas B.J."/>
            <person name="Pertea M."/>
            <person name="Feldblyum T.V."/>
            <person name="Utterback T.R."/>
            <person name="Shu C.L."/>
            <person name="Osoegawa K."/>
            <person name="de Jong P.J."/>
            <person name="Hrdy I."/>
            <person name="Horvathova L."/>
            <person name="Zubacova Z."/>
            <person name="Dolezal P."/>
            <person name="Malik S.B."/>
            <person name="Logsdon J.M. Jr."/>
            <person name="Henze K."/>
            <person name="Gupta A."/>
            <person name="Wang C.C."/>
            <person name="Dunne R.L."/>
            <person name="Upcroft J.A."/>
            <person name="Upcroft P."/>
            <person name="White O."/>
            <person name="Salzberg S.L."/>
            <person name="Tang P."/>
            <person name="Chiu C.-H."/>
            <person name="Lee Y.-S."/>
            <person name="Embley T.M."/>
            <person name="Coombs G.H."/>
            <person name="Mottram J.C."/>
            <person name="Tachezy J."/>
            <person name="Fraser-Liggett C.M."/>
            <person name="Johnson P.J."/>
        </authorList>
    </citation>
    <scope>NUCLEOTIDE SEQUENCE [LARGE SCALE GENOMIC DNA]</scope>
    <source>
        <strain evidence="2">G3</strain>
    </source>
</reference>
<organism evidence="2 3">
    <name type="scientific">Trichomonas vaginalis (strain ATCC PRA-98 / G3)</name>
    <dbReference type="NCBI Taxonomy" id="412133"/>
    <lineage>
        <taxon>Eukaryota</taxon>
        <taxon>Metamonada</taxon>
        <taxon>Parabasalia</taxon>
        <taxon>Trichomonadida</taxon>
        <taxon>Trichomonadidae</taxon>
        <taxon>Trichomonas</taxon>
    </lineage>
</organism>
<evidence type="ECO:0000256" key="1">
    <source>
        <dbReference type="SAM" id="MobiDB-lite"/>
    </source>
</evidence>
<dbReference type="AlphaFoldDB" id="A2FP93"/>
<dbReference type="RefSeq" id="XP_001306213.1">
    <property type="nucleotide sequence ID" value="XM_001306212.1"/>
</dbReference>
<dbReference type="KEGG" id="tva:4751001"/>
<evidence type="ECO:0008006" key="4">
    <source>
        <dbReference type="Google" id="ProtNLM"/>
    </source>
</evidence>
<protein>
    <recommendedName>
        <fullName evidence="4">Nucleoplasmin-like domain-containing protein</fullName>
    </recommendedName>
</protein>
<keyword evidence="3" id="KW-1185">Reference proteome</keyword>
<evidence type="ECO:0000313" key="3">
    <source>
        <dbReference type="Proteomes" id="UP000001542"/>
    </source>
</evidence>
<proteinExistence type="predicted"/>
<gene>
    <name evidence="2" type="ORF">TVAG_082560</name>
</gene>
<dbReference type="VEuPathDB" id="TrichDB:TVAG_082560"/>
<dbReference type="Proteomes" id="UP000001542">
    <property type="component" value="Unassembled WGS sequence"/>
</dbReference>
<sequence>MSTKFTQTFKGDKRENLQLNNYSCVNLEKVILVSKPDDVKEVVVTISFLPVADGTEETEQKITRTNEELAKFTGETKEVACNFMALDEMEACVFTTAGCQVKVEGIYTQIDDEEEDDDDGDDDDEFQQDDYSD</sequence>
<dbReference type="EMBL" id="DS113921">
    <property type="protein sequence ID" value="EAX93283.1"/>
    <property type="molecule type" value="Genomic_DNA"/>
</dbReference>
<accession>A2FP93</accession>
<name>A2FP93_TRIV3</name>
<dbReference type="VEuPathDB" id="TrichDB:TVAGG3_0765280"/>
<reference evidence="2" key="1">
    <citation type="submission" date="2006-10" db="EMBL/GenBank/DDBJ databases">
        <authorList>
            <person name="Amadeo P."/>
            <person name="Zhao Q."/>
            <person name="Wortman J."/>
            <person name="Fraser-Liggett C."/>
            <person name="Carlton J."/>
        </authorList>
    </citation>
    <scope>NUCLEOTIDE SEQUENCE</scope>
    <source>
        <strain evidence="2">G3</strain>
    </source>
</reference>